<proteinExistence type="predicted"/>
<dbReference type="EMBL" id="CM055109">
    <property type="protein sequence ID" value="KAJ7522457.1"/>
    <property type="molecule type" value="Genomic_DNA"/>
</dbReference>
<gene>
    <name evidence="1" type="ORF">O6H91_18G011600</name>
</gene>
<keyword evidence="2" id="KW-1185">Reference proteome</keyword>
<protein>
    <submittedName>
        <fullName evidence="1">Uncharacterized protein</fullName>
    </submittedName>
</protein>
<reference evidence="2" key="1">
    <citation type="journal article" date="2024" name="Proc. Natl. Acad. Sci. U.S.A.">
        <title>Extraordinary preservation of gene collinearity over three hundred million years revealed in homosporous lycophytes.</title>
        <authorList>
            <person name="Li C."/>
            <person name="Wickell D."/>
            <person name="Kuo L.Y."/>
            <person name="Chen X."/>
            <person name="Nie B."/>
            <person name="Liao X."/>
            <person name="Peng D."/>
            <person name="Ji J."/>
            <person name="Jenkins J."/>
            <person name="Williams M."/>
            <person name="Shu S."/>
            <person name="Plott C."/>
            <person name="Barry K."/>
            <person name="Rajasekar S."/>
            <person name="Grimwood J."/>
            <person name="Han X."/>
            <person name="Sun S."/>
            <person name="Hou Z."/>
            <person name="He W."/>
            <person name="Dai G."/>
            <person name="Sun C."/>
            <person name="Schmutz J."/>
            <person name="Leebens-Mack J.H."/>
            <person name="Li F.W."/>
            <person name="Wang L."/>
        </authorList>
    </citation>
    <scope>NUCLEOTIDE SEQUENCE [LARGE SCALE GENOMIC DNA]</scope>
    <source>
        <strain evidence="2">cv. PW_Plant_1</strain>
    </source>
</reference>
<organism evidence="1 2">
    <name type="scientific">Diphasiastrum complanatum</name>
    <name type="common">Issler's clubmoss</name>
    <name type="synonym">Lycopodium complanatum</name>
    <dbReference type="NCBI Taxonomy" id="34168"/>
    <lineage>
        <taxon>Eukaryota</taxon>
        <taxon>Viridiplantae</taxon>
        <taxon>Streptophyta</taxon>
        <taxon>Embryophyta</taxon>
        <taxon>Tracheophyta</taxon>
        <taxon>Lycopodiopsida</taxon>
        <taxon>Lycopodiales</taxon>
        <taxon>Lycopodiaceae</taxon>
        <taxon>Lycopodioideae</taxon>
        <taxon>Diphasiastrum</taxon>
    </lineage>
</organism>
<evidence type="ECO:0000313" key="1">
    <source>
        <dbReference type="EMBL" id="KAJ7522457.1"/>
    </source>
</evidence>
<sequence length="560" mass="61836">MENIDMFSAATAPLTFHDFLDRMRQPAAADLARSIKSFIISFLARPPDPEKDSQSVQEFYSAMEGAFRAHPLWSGATKEELESAGEGLEKYLMTKLFPRAFAPLPEDAERDQKLYTKMSLLRQFLHPEHLDIAPNFQNESSWLLAQKELQKINTYKAPRDKLVCILDCCRVINNLLLNAMMAKNDNPPGADDFLPVLIYVIIKANPPQLQSNLLYIQRFRHQSRLVSEAAYFYTNLVSAASFIENLDAKSLSMDEREFEEKMKSAQAVIDGEAGLSAVGKSDITGKSPSSADTSHKSSHSDGAQHPLLMKLENTSLHQTDQPSSHSKVVHVNSESDHANFLLHLEKMVSVAKVEAGTSPALAPGFSRQLARKFPYLYARAGDLTVADVESLLNDYKHLVVKYVALHKSVEGSAPHKGEVLSGRKSKPTLFGEGTHITLSKHNDHGEFAVKSISEVETSHLDGASDIFHGLHVSLGTTESDKMNADFQTSGHGGAVSLGSIPSAVHPDPSEKVSDLEALEEDVKRELNREFSSDVPVPVHPDEQSQRPDSEFEDKLPQEAG</sequence>
<dbReference type="Proteomes" id="UP001162992">
    <property type="component" value="Chromosome 18"/>
</dbReference>
<accession>A0ACC2AY44</accession>
<comment type="caution">
    <text evidence="1">The sequence shown here is derived from an EMBL/GenBank/DDBJ whole genome shotgun (WGS) entry which is preliminary data.</text>
</comment>
<evidence type="ECO:0000313" key="2">
    <source>
        <dbReference type="Proteomes" id="UP001162992"/>
    </source>
</evidence>
<name>A0ACC2AY44_DIPCM</name>